<dbReference type="SUPFAM" id="SSF53474">
    <property type="entry name" value="alpha/beta-Hydrolases"/>
    <property type="match status" value="1"/>
</dbReference>
<dbReference type="Gene3D" id="3.40.50.1820">
    <property type="entry name" value="alpha/beta hydrolase"/>
    <property type="match status" value="1"/>
</dbReference>
<evidence type="ECO:0000256" key="2">
    <source>
        <dbReference type="ARBA" id="ARBA00022553"/>
    </source>
</evidence>
<dbReference type="Gene3D" id="3.40.50.980">
    <property type="match status" value="4"/>
</dbReference>
<dbReference type="InterPro" id="IPR001031">
    <property type="entry name" value="Thioesterase"/>
</dbReference>
<dbReference type="SUPFAM" id="SSF52777">
    <property type="entry name" value="CoA-dependent acyltransferases"/>
    <property type="match status" value="4"/>
</dbReference>
<organism evidence="5 6">
    <name type="scientific">Pendulispora albinea</name>
    <dbReference type="NCBI Taxonomy" id="2741071"/>
    <lineage>
        <taxon>Bacteria</taxon>
        <taxon>Pseudomonadati</taxon>
        <taxon>Myxococcota</taxon>
        <taxon>Myxococcia</taxon>
        <taxon>Myxococcales</taxon>
        <taxon>Sorangiineae</taxon>
        <taxon>Pendulisporaceae</taxon>
        <taxon>Pendulispora</taxon>
    </lineage>
</organism>
<keyword evidence="6" id="KW-1185">Reference proteome</keyword>
<feature type="domain" description="Carrier" evidence="4">
    <location>
        <begin position="1013"/>
        <end position="1088"/>
    </location>
</feature>
<dbReference type="Proteomes" id="UP001370348">
    <property type="component" value="Chromosome"/>
</dbReference>
<keyword evidence="2" id="KW-0597">Phosphoprotein</keyword>
<evidence type="ECO:0000256" key="1">
    <source>
        <dbReference type="ARBA" id="ARBA00022450"/>
    </source>
</evidence>
<dbReference type="Gene3D" id="1.10.1200.10">
    <property type="entry name" value="ACP-like"/>
    <property type="match status" value="2"/>
</dbReference>
<dbReference type="SUPFAM" id="SSF47336">
    <property type="entry name" value="ACP-like"/>
    <property type="match status" value="2"/>
</dbReference>
<dbReference type="InterPro" id="IPR036736">
    <property type="entry name" value="ACP-like_sf"/>
</dbReference>
<dbReference type="Pfam" id="PF00975">
    <property type="entry name" value="Thioesterase"/>
    <property type="match status" value="1"/>
</dbReference>
<keyword evidence="1" id="KW-0596">Phosphopantetheine</keyword>
<dbReference type="NCBIfam" id="NF003417">
    <property type="entry name" value="PRK04813.1"/>
    <property type="match status" value="2"/>
</dbReference>
<dbReference type="SMART" id="SM00823">
    <property type="entry name" value="PKS_PP"/>
    <property type="match status" value="2"/>
</dbReference>
<dbReference type="PANTHER" id="PTHR45527:SF1">
    <property type="entry name" value="FATTY ACID SYNTHASE"/>
    <property type="match status" value="1"/>
</dbReference>
<dbReference type="EMBL" id="CP089984">
    <property type="protein sequence ID" value="WXB13942.1"/>
    <property type="molecule type" value="Genomic_DNA"/>
</dbReference>
<evidence type="ECO:0000313" key="6">
    <source>
        <dbReference type="Proteomes" id="UP001370348"/>
    </source>
</evidence>
<feature type="domain" description="Carrier" evidence="4">
    <location>
        <begin position="2083"/>
        <end position="2158"/>
    </location>
</feature>
<proteinExistence type="predicted"/>
<reference evidence="5 6" key="1">
    <citation type="submission" date="2021-12" db="EMBL/GenBank/DDBJ databases">
        <title>Discovery of the Pendulisporaceae a myxobacterial family with distinct sporulation behavior and unique specialized metabolism.</title>
        <authorList>
            <person name="Garcia R."/>
            <person name="Popoff A."/>
            <person name="Bader C.D."/>
            <person name="Loehr J."/>
            <person name="Walesch S."/>
            <person name="Walt C."/>
            <person name="Boldt J."/>
            <person name="Bunk B."/>
            <person name="Haeckl F.J.F.P.J."/>
            <person name="Gunesch A.P."/>
            <person name="Birkelbach J."/>
            <person name="Nuebel U."/>
            <person name="Pietschmann T."/>
            <person name="Bach T."/>
            <person name="Mueller R."/>
        </authorList>
    </citation>
    <scope>NUCLEOTIDE SEQUENCE [LARGE SCALE GENOMIC DNA]</scope>
    <source>
        <strain evidence="5 6">MSr11954</strain>
    </source>
</reference>
<dbReference type="Gene3D" id="3.30.300.30">
    <property type="match status" value="2"/>
</dbReference>
<feature type="region of interest" description="Disordered" evidence="3">
    <location>
        <begin position="1869"/>
        <end position="1894"/>
    </location>
</feature>
<dbReference type="InterPro" id="IPR020802">
    <property type="entry name" value="TesA-like"/>
</dbReference>
<dbReference type="InterPro" id="IPR020845">
    <property type="entry name" value="AMP-binding_CS"/>
</dbReference>
<protein>
    <submittedName>
        <fullName evidence="5">Amino acid adenylation domain-containing protein</fullName>
    </submittedName>
</protein>
<dbReference type="InterPro" id="IPR029058">
    <property type="entry name" value="AB_hydrolase_fold"/>
</dbReference>
<dbReference type="Pfam" id="PF13193">
    <property type="entry name" value="AMP-binding_C"/>
    <property type="match status" value="2"/>
</dbReference>
<gene>
    <name evidence="5" type="ORF">LZC94_39700</name>
</gene>
<dbReference type="CDD" id="cd05930">
    <property type="entry name" value="A_NRPS"/>
    <property type="match status" value="1"/>
</dbReference>
<dbReference type="Gene3D" id="3.30.559.30">
    <property type="entry name" value="Nonribosomal peptide synthetase, condensation domain"/>
    <property type="match status" value="2"/>
</dbReference>
<dbReference type="PROSITE" id="PS50075">
    <property type="entry name" value="CARRIER"/>
    <property type="match status" value="2"/>
</dbReference>
<dbReference type="InterPro" id="IPR023213">
    <property type="entry name" value="CAT-like_dom_sf"/>
</dbReference>
<dbReference type="SUPFAM" id="SSF56801">
    <property type="entry name" value="Acetyl-CoA synthetase-like"/>
    <property type="match status" value="2"/>
</dbReference>
<dbReference type="PROSITE" id="PS00455">
    <property type="entry name" value="AMP_BINDING"/>
    <property type="match status" value="2"/>
</dbReference>
<dbReference type="Gene3D" id="3.30.559.10">
    <property type="entry name" value="Chloramphenicol acetyltransferase-like domain"/>
    <property type="match status" value="2"/>
</dbReference>
<dbReference type="InterPro" id="IPR020806">
    <property type="entry name" value="PKS_PP-bd"/>
</dbReference>
<sequence>MSDAPVDRSKLTPKQRALFELLRKSQRPNPEPPLSTIPRRGSDVERIPASHAQRRLWFFDQLEPGSPAFNMARRVRLVGRLDLDALEYAFNALLRRHEILRTTFEAEGGEPLQRIHAPSPRSLPRVDLSALAAPERAAEASRMAHEEARKPFDLEKGPLLRCTLLRFGEHEHELLATMHHIVTDGWSMGIFVRELATHYRAAHLGRPSAIDELPIQYADYALWQHQRLTEKALERPMAFWTDLLDGAPAALELPTDRPRPPAQTYRGALHHLELPPDLVGGLRELARREGVTLFMTMLAAFQVLLGRYAGQDDIVVGSPVANRSQAELDGLIGFFINMLPLRTKLNGDPPFRELLQRVKEMALGAYAHQELPFELLIGKLGAARDLGRSPLVQAVFVLQNAPKVQLDLGDELKLDFEDIETATSKFDLTLYADETKHGFQCSFEYDSDLFDAASIERMARNFRVLLEGAVQDPGTRIGSLPLLTAEEAQWFDAWNGPPPIDVPACIPAPFERQVQATPDAIALVHGHERLRYDELNRRANRLAHRLRALGIGPDVVVGISAERSPRLIVGILGILKAGGAYLPIDPNYPKTRVAHMLSHSGVSVLLTERHLVEKLPEHGAHSIYLDEEAPPADEHNPEHFSHPELLGYVMYTSGSTGRPKGVAMRTGALCNLVAWQIANSVAREGTRTLQFPSFSFDVSFQDTFSTLNTGGTLVLSSDEQRMDASQLLELLAAEHIERLFIPVVMLHQLARRATPQMCARLSLREITIGGEVLRVNDDVRAFLRSIPGCRLFNHYGPTETHVTTSWKGPELADHIPDLPPIGRPLTHVSAHVLDPSLQRVPLGVPGEVFHGGVQVARGYYRDPALTAERFIPDPYGPPGSRMYRTGDHARLQDGELRFLGRKDGQVKLRGYRIELGEVEAALRRQAGVREAVVLAREDTPGEKRLVAYIQADGDAPAATTLHDALARDLPEYMVPSLYVKMESWPLTPSGKLHRKGLPPPDDAALRVSRTDDAARTPMERAVADAFAAVLGLQHVGLNDNFFLLGGHSLLATQLILRLRSLLELQVPIRAIFEAPTVRALSERLGASERGWKVSAPPLTRARAERREHPPLSFAQQRLWFLDRLEPSSTAYTIPFALRLHGDLRVDALRLAIEDIVRRHEVLRTTFPLHDGAPVQRIHAPSPWALPVIDLAALSPAVQEGAVQRYADSLAREPFELARGPLLRTSLCRLGEADHVLIGAMHHIVSDGWSIAVLIRELTAHYEARRDGRVAQLPELPVQVVDHAIWQRDWLEGRILEEQLGYWKHRLAGVTPLELPTDRPRSGSSDRAGAEVSIAIPGALADGLRGLAQREEATIFMVLLAALQSLLGRWCGQTDIAVGTPIAERPHEELEELIGFFVNTLVLRSDLGGDPTFAELVAQVKETTLGAYAHQAIPFERLVEALSPPRDLGRTPLFQVMLTLQNAPAETLRLAGLTARGFELAPGPAMFDLSLDLREEGSLLRGSFRYAPALFDRITIERLRERFLSVLESVVRDPEVRVSRLPLLTSGEQAILARINDTERAHSGPRCIHECFEAQVARTPEADAVVFEGQRLSYRALNERANQLAHHLRVRGVGPEIVVGLLLERSAEWLVAVMGILKAGGAYLPLDPNHPRARLARILQMSRAGIVVVHSRLREKLADCSVETLGIDELPPAEGLQPLDPVEKRVRADHAAYVIYTSGSTGAPKGVVVEHRSVVNLWQSYVRIVSEVGRGPLRVSLNAPLTFDASIQQWAHLLSGHTIVIVPEAARLDPRQMMAWVKAERLDAVDVTPSQLRTWLDVGLADIRLLEVGGEAIDEELWSRLRAIPKMVAVNEYGPTECTVDTTICVISSGAPSEEATSERATSEEATSERPSLGEPVDNTQLYVLDRGHDIVPLGVAGELYIAGEALARGYLNDPAQTAARFVPNPFGRPGSRMYRTGDIVRRDSDSVLRYVGREDGQVKIRGNRIELGEIEAVLVAHPHVREAVVVQADGRGGDGDARLIAYWLPTGEPPPSPTLREHASRALPGYMVPAAYVMLDRWPLTPNGKLDRRALPKPVYEASAADAPRSSLERALMDVFADVLQLPRVGLHDDFFALGGHSLLAVRLAIRIEKTLGRSVSLSQVIHTPTVAGLSAAMEEGSAAPPSTILPLRTTGALPPLFFVHAIGGSALGYQSLARALGDEQPFYGLQAAGIDGGERPCTTVEDMVQRYLEAIRNIQPKGPYRLGGWSFGGVVAREMAHRLIERGEQVDALVLVDTWAPTFAGRSDPQSKQTLLLGLANELGLEVDPERLKALHPSDHLAHVGEQAALHGLCSAGAAESFITRLLHVLEAHIEALRGYVPRIYPGPITLIRAEEAPTAESARRLAEDPTCGWAEWSELPIEVHSVAGDHYSIVRPPNVTALAATLSRALRRLDRSN</sequence>
<dbReference type="Pfam" id="PF00501">
    <property type="entry name" value="AMP-binding"/>
    <property type="match status" value="2"/>
</dbReference>
<dbReference type="InterPro" id="IPR045851">
    <property type="entry name" value="AMP-bd_C_sf"/>
</dbReference>
<evidence type="ECO:0000256" key="3">
    <source>
        <dbReference type="SAM" id="MobiDB-lite"/>
    </source>
</evidence>
<dbReference type="NCBIfam" id="TIGR01733">
    <property type="entry name" value="AA-adenyl-dom"/>
    <property type="match status" value="2"/>
</dbReference>
<dbReference type="PANTHER" id="PTHR45527">
    <property type="entry name" value="NONRIBOSOMAL PEPTIDE SYNTHETASE"/>
    <property type="match status" value="1"/>
</dbReference>
<dbReference type="Pfam" id="PF00550">
    <property type="entry name" value="PP-binding"/>
    <property type="match status" value="2"/>
</dbReference>
<dbReference type="InterPro" id="IPR001242">
    <property type="entry name" value="Condensation_dom"/>
</dbReference>
<evidence type="ECO:0000313" key="5">
    <source>
        <dbReference type="EMBL" id="WXB13942.1"/>
    </source>
</evidence>
<dbReference type="RefSeq" id="WP_394823558.1">
    <property type="nucleotide sequence ID" value="NZ_CP089984.1"/>
</dbReference>
<dbReference type="Pfam" id="PF00668">
    <property type="entry name" value="Condensation"/>
    <property type="match status" value="2"/>
</dbReference>
<dbReference type="InterPro" id="IPR010071">
    <property type="entry name" value="AA_adenyl_dom"/>
</dbReference>
<dbReference type="SMART" id="SM00824">
    <property type="entry name" value="PKS_TE"/>
    <property type="match status" value="1"/>
</dbReference>
<evidence type="ECO:0000259" key="4">
    <source>
        <dbReference type="PROSITE" id="PS50075"/>
    </source>
</evidence>
<name>A0ABZ2LSP0_9BACT</name>
<feature type="region of interest" description="Disordered" evidence="3">
    <location>
        <begin position="21"/>
        <end position="45"/>
    </location>
</feature>
<accession>A0ABZ2LSP0</accession>
<dbReference type="Gene3D" id="2.30.38.10">
    <property type="entry name" value="Luciferase, Domain 3"/>
    <property type="match status" value="2"/>
</dbReference>
<dbReference type="InterPro" id="IPR000873">
    <property type="entry name" value="AMP-dep_synth/lig_dom"/>
</dbReference>
<dbReference type="InterPro" id="IPR009081">
    <property type="entry name" value="PP-bd_ACP"/>
</dbReference>
<dbReference type="InterPro" id="IPR025110">
    <property type="entry name" value="AMP-bd_C"/>
</dbReference>
<dbReference type="CDD" id="cd19531">
    <property type="entry name" value="LCL_NRPS-like"/>
    <property type="match status" value="2"/>
</dbReference>